<evidence type="ECO:0000256" key="5">
    <source>
        <dbReference type="ARBA" id="ARBA00023251"/>
    </source>
</evidence>
<comment type="subcellular location">
    <subcellularLocation>
        <location evidence="1">Membrane</location>
        <topology evidence="1">Multi-pass membrane protein</topology>
    </subcellularLocation>
</comment>
<feature type="transmembrane region" description="Helical" evidence="6">
    <location>
        <begin position="21"/>
        <end position="45"/>
    </location>
</feature>
<feature type="transmembrane region" description="Helical" evidence="6">
    <location>
        <begin position="220"/>
        <end position="240"/>
    </location>
</feature>
<proteinExistence type="predicted"/>
<keyword evidence="4 6" id="KW-0472">Membrane</keyword>
<dbReference type="GO" id="GO:0046677">
    <property type="term" value="P:response to antibiotic"/>
    <property type="evidence" value="ECO:0007669"/>
    <property type="project" value="UniProtKB-KW"/>
</dbReference>
<protein>
    <submittedName>
        <fullName evidence="8">ABC-2 type transport system permease protein</fullName>
    </submittedName>
</protein>
<feature type="transmembrane region" description="Helical" evidence="6">
    <location>
        <begin position="51"/>
        <end position="76"/>
    </location>
</feature>
<dbReference type="InterPro" id="IPR051784">
    <property type="entry name" value="Nod_factor_ABC_transporter"/>
</dbReference>
<evidence type="ECO:0000256" key="4">
    <source>
        <dbReference type="ARBA" id="ARBA00023136"/>
    </source>
</evidence>
<dbReference type="RefSeq" id="WP_170183071.1">
    <property type="nucleotide sequence ID" value="NZ_JBHTGS010000004.1"/>
</dbReference>
<dbReference type="InParanoid" id="A0A543B034"/>
<feature type="transmembrane region" description="Helical" evidence="6">
    <location>
        <begin position="97"/>
        <end position="122"/>
    </location>
</feature>
<dbReference type="Proteomes" id="UP000317043">
    <property type="component" value="Unassembled WGS sequence"/>
</dbReference>
<feature type="domain" description="ABC-2 type transporter transmembrane" evidence="7">
    <location>
        <begin position="6"/>
        <end position="209"/>
    </location>
</feature>
<reference evidence="8 9" key="1">
    <citation type="submission" date="2019-06" db="EMBL/GenBank/DDBJ databases">
        <title>Sequencing the genomes of 1000 actinobacteria strains.</title>
        <authorList>
            <person name="Klenk H.-P."/>
        </authorList>
    </citation>
    <scope>NUCLEOTIDE SEQUENCE [LARGE SCALE GENOMIC DNA]</scope>
    <source>
        <strain evidence="8 9">DSM 45928</strain>
    </source>
</reference>
<dbReference type="PANTHER" id="PTHR43229">
    <property type="entry name" value="NODULATION PROTEIN J"/>
    <property type="match status" value="1"/>
</dbReference>
<dbReference type="PANTHER" id="PTHR43229:SF3">
    <property type="entry name" value="ABC-TYPE MULTIDRUG TRANSPORT SYSTEM, PERMEASE COMPONENT"/>
    <property type="match status" value="1"/>
</dbReference>
<dbReference type="Pfam" id="PF01061">
    <property type="entry name" value="ABC2_membrane"/>
    <property type="match status" value="1"/>
</dbReference>
<dbReference type="InterPro" id="IPR013525">
    <property type="entry name" value="ABC2_TM"/>
</dbReference>
<organism evidence="8 9">
    <name type="scientific">Stackebrandtia endophytica</name>
    <dbReference type="NCBI Taxonomy" id="1496996"/>
    <lineage>
        <taxon>Bacteria</taxon>
        <taxon>Bacillati</taxon>
        <taxon>Actinomycetota</taxon>
        <taxon>Actinomycetes</taxon>
        <taxon>Glycomycetales</taxon>
        <taxon>Glycomycetaceae</taxon>
        <taxon>Stackebrandtia</taxon>
    </lineage>
</organism>
<evidence type="ECO:0000256" key="1">
    <source>
        <dbReference type="ARBA" id="ARBA00004141"/>
    </source>
</evidence>
<dbReference type="EMBL" id="VFOW01000001">
    <property type="protein sequence ID" value="TQL78197.1"/>
    <property type="molecule type" value="Genomic_DNA"/>
</dbReference>
<dbReference type="GO" id="GO:0140359">
    <property type="term" value="F:ABC-type transporter activity"/>
    <property type="evidence" value="ECO:0007669"/>
    <property type="project" value="InterPro"/>
</dbReference>
<dbReference type="InterPro" id="IPR000412">
    <property type="entry name" value="ABC_2_transport"/>
</dbReference>
<feature type="transmembrane region" description="Helical" evidence="6">
    <location>
        <begin position="134"/>
        <end position="157"/>
    </location>
</feature>
<name>A0A543B034_9ACTN</name>
<keyword evidence="5" id="KW-0046">Antibiotic resistance</keyword>
<accession>A0A543B034</accession>
<dbReference type="PRINTS" id="PR00164">
    <property type="entry name" value="ABC2TRNSPORT"/>
</dbReference>
<dbReference type="GO" id="GO:0043190">
    <property type="term" value="C:ATP-binding cassette (ABC) transporter complex"/>
    <property type="evidence" value="ECO:0007669"/>
    <property type="project" value="InterPro"/>
</dbReference>
<evidence type="ECO:0000259" key="7">
    <source>
        <dbReference type="Pfam" id="PF01061"/>
    </source>
</evidence>
<evidence type="ECO:0000313" key="8">
    <source>
        <dbReference type="EMBL" id="TQL78197.1"/>
    </source>
</evidence>
<evidence type="ECO:0000313" key="9">
    <source>
        <dbReference type="Proteomes" id="UP000317043"/>
    </source>
</evidence>
<dbReference type="AlphaFoldDB" id="A0A543B034"/>
<sequence length="244" mass="26392">MNSLRQVALLVRWQLRRQTQLMPMLVIVQVILAVATIIGYGLLIGEPSRQSALYLVTGTPTIILVITGLVMTPQFLLAAKTEGSLDWMRTLPIPRSLFLAGDLFVWTLVGLPGMVLGLIAGVLRFDVNLSVTPWVIPVAALISLTAAAVGYAVAILLPQVLAQMLTQLLVFVVLLFSPVSFPVDRMPDWLGVAHDFLPVQPMAELMRATLAAGDFTVSGWSVAVLSIWCVASVLAVLAALRRRA</sequence>
<feature type="transmembrane region" description="Helical" evidence="6">
    <location>
        <begin position="164"/>
        <end position="181"/>
    </location>
</feature>
<gene>
    <name evidence="8" type="ORF">FB566_3779</name>
</gene>
<keyword evidence="9" id="KW-1185">Reference proteome</keyword>
<evidence type="ECO:0000256" key="2">
    <source>
        <dbReference type="ARBA" id="ARBA00022692"/>
    </source>
</evidence>
<keyword evidence="2 6" id="KW-0812">Transmembrane</keyword>
<evidence type="ECO:0000256" key="3">
    <source>
        <dbReference type="ARBA" id="ARBA00022989"/>
    </source>
</evidence>
<evidence type="ECO:0000256" key="6">
    <source>
        <dbReference type="SAM" id="Phobius"/>
    </source>
</evidence>
<keyword evidence="3 6" id="KW-1133">Transmembrane helix</keyword>
<comment type="caution">
    <text evidence="8">The sequence shown here is derived from an EMBL/GenBank/DDBJ whole genome shotgun (WGS) entry which is preliminary data.</text>
</comment>